<dbReference type="Proteomes" id="UP000077755">
    <property type="component" value="Chromosome 7"/>
</dbReference>
<evidence type="ECO:0000313" key="3">
    <source>
        <dbReference type="Proteomes" id="UP000077755"/>
    </source>
</evidence>
<sequence>MASVAMLFVGAIANYFLRERVPAPPPAPATTASLRFKKKTNFDSKLVSKQINEKRSKGHEDDAMSTSAYSLDHAFDIDDDPDRN</sequence>
<name>A0A164T1S1_DAUCS</name>
<feature type="compositionally biased region" description="Basic and acidic residues" evidence="1">
    <location>
        <begin position="51"/>
        <end position="62"/>
    </location>
</feature>
<feature type="region of interest" description="Disordered" evidence="1">
    <location>
        <begin position="47"/>
        <end position="67"/>
    </location>
</feature>
<keyword evidence="3" id="KW-1185">Reference proteome</keyword>
<accession>A0A164T1S1</accession>
<reference evidence="2" key="2">
    <citation type="submission" date="2022-03" db="EMBL/GenBank/DDBJ databases">
        <title>Draft title - Genomic analysis of global carrot germplasm unveils the trajectory of domestication and the origin of high carotenoid orange carrot.</title>
        <authorList>
            <person name="Iorizzo M."/>
            <person name="Ellison S."/>
            <person name="Senalik D."/>
            <person name="Macko-Podgorni A."/>
            <person name="Grzebelus D."/>
            <person name="Bostan H."/>
            <person name="Rolling W."/>
            <person name="Curaba J."/>
            <person name="Simon P."/>
        </authorList>
    </citation>
    <scope>NUCLEOTIDE SEQUENCE</scope>
    <source>
        <tissue evidence="2">Leaf</tissue>
    </source>
</reference>
<dbReference type="AlphaFoldDB" id="A0A164T1S1"/>
<reference evidence="2" key="1">
    <citation type="journal article" date="2016" name="Nat. Genet.">
        <title>A high-quality carrot genome assembly provides new insights into carotenoid accumulation and asterid genome evolution.</title>
        <authorList>
            <person name="Iorizzo M."/>
            <person name="Ellison S."/>
            <person name="Senalik D."/>
            <person name="Zeng P."/>
            <person name="Satapoomin P."/>
            <person name="Huang J."/>
            <person name="Bowman M."/>
            <person name="Iovene M."/>
            <person name="Sanseverino W."/>
            <person name="Cavagnaro P."/>
            <person name="Yildiz M."/>
            <person name="Macko-Podgorni A."/>
            <person name="Moranska E."/>
            <person name="Grzebelus E."/>
            <person name="Grzebelus D."/>
            <person name="Ashrafi H."/>
            <person name="Zheng Z."/>
            <person name="Cheng S."/>
            <person name="Spooner D."/>
            <person name="Van Deynze A."/>
            <person name="Simon P."/>
        </authorList>
    </citation>
    <scope>NUCLEOTIDE SEQUENCE</scope>
    <source>
        <tissue evidence="2">Leaf</tissue>
    </source>
</reference>
<gene>
    <name evidence="2" type="ORF">DCAR_0727602</name>
</gene>
<evidence type="ECO:0000256" key="1">
    <source>
        <dbReference type="SAM" id="MobiDB-lite"/>
    </source>
</evidence>
<protein>
    <submittedName>
        <fullName evidence="2">Uncharacterized protein</fullName>
    </submittedName>
</protein>
<evidence type="ECO:0000313" key="2">
    <source>
        <dbReference type="EMBL" id="WOH08165.1"/>
    </source>
</evidence>
<dbReference type="EMBL" id="CP093349">
    <property type="protein sequence ID" value="WOH08165.1"/>
    <property type="molecule type" value="Genomic_DNA"/>
</dbReference>
<proteinExistence type="predicted"/>
<dbReference type="Gramene" id="KZM86941">
    <property type="protein sequence ID" value="KZM86941"/>
    <property type="gene ID" value="DCAR_024075"/>
</dbReference>
<organism evidence="2 3">
    <name type="scientific">Daucus carota subsp. sativus</name>
    <name type="common">Carrot</name>
    <dbReference type="NCBI Taxonomy" id="79200"/>
    <lineage>
        <taxon>Eukaryota</taxon>
        <taxon>Viridiplantae</taxon>
        <taxon>Streptophyta</taxon>
        <taxon>Embryophyta</taxon>
        <taxon>Tracheophyta</taxon>
        <taxon>Spermatophyta</taxon>
        <taxon>Magnoliopsida</taxon>
        <taxon>eudicotyledons</taxon>
        <taxon>Gunneridae</taxon>
        <taxon>Pentapetalae</taxon>
        <taxon>asterids</taxon>
        <taxon>campanulids</taxon>
        <taxon>Apiales</taxon>
        <taxon>Apiaceae</taxon>
        <taxon>Apioideae</taxon>
        <taxon>Scandiceae</taxon>
        <taxon>Daucinae</taxon>
        <taxon>Daucus</taxon>
        <taxon>Daucus sect. Daucus</taxon>
    </lineage>
</organism>